<sequence>MKRAAILLLGVLATLVGVNMTVWSFEKLRTDGSVVYLELAPKDPRSLMQGDYMALRLDIASTVRDALTEMEYVKQDGDDAADLNAKSVMRSNADAQPATGVVASAPMRSGFVIVQPDQKNIGRFVRVQADVSSLADKQFALPFRRSPQGVQVVTSDFFFAEGRAHDFDAARYGEFRVDTKGRAVLTGLLDENMKPL</sequence>
<protein>
    <submittedName>
        <fullName evidence="1">GDYXXLXY domain-containing protein</fullName>
    </submittedName>
</protein>
<organism evidence="1 2">
    <name type="scientific">Pigmentiphaga aceris</name>
    <dbReference type="NCBI Taxonomy" id="1940612"/>
    <lineage>
        <taxon>Bacteria</taxon>
        <taxon>Pseudomonadati</taxon>
        <taxon>Pseudomonadota</taxon>
        <taxon>Betaproteobacteria</taxon>
        <taxon>Burkholderiales</taxon>
        <taxon>Alcaligenaceae</taxon>
        <taxon>Pigmentiphaga</taxon>
    </lineage>
</organism>
<dbReference type="InterPro" id="IPR025833">
    <property type="entry name" value="GDYXXLXY"/>
</dbReference>
<gene>
    <name evidence="1" type="ORF">FXN63_17655</name>
</gene>
<evidence type="ECO:0000313" key="1">
    <source>
        <dbReference type="EMBL" id="QEI07460.1"/>
    </source>
</evidence>
<accession>A0A5C0B2P7</accession>
<keyword evidence="2" id="KW-1185">Reference proteome</keyword>
<dbReference type="Pfam" id="PF14345">
    <property type="entry name" value="GDYXXLXY"/>
    <property type="match status" value="1"/>
</dbReference>
<evidence type="ECO:0000313" key="2">
    <source>
        <dbReference type="Proteomes" id="UP000325161"/>
    </source>
</evidence>
<name>A0A5C0B2P7_9BURK</name>
<reference evidence="1 2" key="1">
    <citation type="submission" date="2019-08" db="EMBL/GenBank/DDBJ databases">
        <title>Amphibian skin-associated Pigmentiphaga: genome sequence and occurrence across geography and hosts.</title>
        <authorList>
            <person name="Bletz M.C."/>
            <person name="Bunk B."/>
            <person name="Sproeer C."/>
            <person name="Biwer P."/>
            <person name="Reiter S."/>
            <person name="Rabemananjara F.C.E."/>
            <person name="Schulz S."/>
            <person name="Overmann J."/>
            <person name="Vences M."/>
        </authorList>
    </citation>
    <scope>NUCLEOTIDE SEQUENCE [LARGE SCALE GENOMIC DNA]</scope>
    <source>
        <strain evidence="1 2">Mada1488</strain>
    </source>
</reference>
<proteinExistence type="predicted"/>
<dbReference type="Proteomes" id="UP000325161">
    <property type="component" value="Chromosome"/>
</dbReference>
<dbReference type="RefSeq" id="WP_148816507.1">
    <property type="nucleotide sequence ID" value="NZ_CP043046.1"/>
</dbReference>
<dbReference type="EMBL" id="CP043046">
    <property type="protein sequence ID" value="QEI07460.1"/>
    <property type="molecule type" value="Genomic_DNA"/>
</dbReference>
<dbReference type="AlphaFoldDB" id="A0A5C0B2P7"/>
<dbReference type="KEGG" id="pacr:FXN63_17655"/>
<dbReference type="OrthoDB" id="4868247at2"/>